<evidence type="ECO:0000313" key="1">
    <source>
        <dbReference type="EMBL" id="SMH40483.1"/>
    </source>
</evidence>
<organism evidence="1 2">
    <name type="scientific">Mesorhizobium australicum</name>
    <dbReference type="NCBI Taxonomy" id="536018"/>
    <lineage>
        <taxon>Bacteria</taxon>
        <taxon>Pseudomonadati</taxon>
        <taxon>Pseudomonadota</taxon>
        <taxon>Alphaproteobacteria</taxon>
        <taxon>Hyphomicrobiales</taxon>
        <taxon>Phyllobacteriaceae</taxon>
        <taxon>Mesorhizobium</taxon>
    </lineage>
</organism>
<accession>A0A1X7NTB7</accession>
<protein>
    <submittedName>
        <fullName evidence="1">Uncharacterized protein</fullName>
    </submittedName>
</protein>
<dbReference type="AlphaFoldDB" id="A0A1X7NTB7"/>
<dbReference type="EMBL" id="FXBL01000004">
    <property type="protein sequence ID" value="SMH40483.1"/>
    <property type="molecule type" value="Genomic_DNA"/>
</dbReference>
<keyword evidence="2" id="KW-1185">Reference proteome</keyword>
<dbReference type="Proteomes" id="UP000193083">
    <property type="component" value="Unassembled WGS sequence"/>
</dbReference>
<sequence>MIPAGKIIRRLLRSRAELFAPDGISYCQPVSAASGFALRKPATFGYRNRWPKSAPVACILKEHVVVNNGEFLSEVARTIRWIETLPSQDQTYSLAYKLVAERPGAFAEAVLQGLSERRRRNLRLAVTLAGVPRLRLTVASAGSR</sequence>
<proteinExistence type="predicted"/>
<name>A0A1X7NTB7_9HYPH</name>
<gene>
    <name evidence="1" type="ORF">SAMN02982922_2338</name>
</gene>
<evidence type="ECO:0000313" key="2">
    <source>
        <dbReference type="Proteomes" id="UP000193083"/>
    </source>
</evidence>
<reference evidence="2" key="1">
    <citation type="submission" date="2017-04" db="EMBL/GenBank/DDBJ databases">
        <authorList>
            <person name="Varghese N."/>
            <person name="Submissions S."/>
        </authorList>
    </citation>
    <scope>NUCLEOTIDE SEQUENCE [LARGE SCALE GENOMIC DNA]</scope>
    <source>
        <strain evidence="2">B5P</strain>
    </source>
</reference>